<dbReference type="Proteomes" id="UP000537825">
    <property type="component" value="Unassembled WGS sequence"/>
</dbReference>
<evidence type="ECO:0008006" key="7">
    <source>
        <dbReference type="Google" id="ProtNLM"/>
    </source>
</evidence>
<evidence type="ECO:0000256" key="2">
    <source>
        <dbReference type="ARBA" id="ARBA00022676"/>
    </source>
</evidence>
<comment type="caution">
    <text evidence="5">The sequence shown here is derived from an EMBL/GenBank/DDBJ whole genome shotgun (WGS) entry which is preliminary data.</text>
</comment>
<keyword evidence="6" id="KW-1185">Reference proteome</keyword>
<dbReference type="InterPro" id="IPR050321">
    <property type="entry name" value="Glycosyltr_2/OpgH_subfam"/>
</dbReference>
<evidence type="ECO:0000313" key="5">
    <source>
        <dbReference type="EMBL" id="NBC45399.1"/>
    </source>
</evidence>
<reference evidence="5 6" key="1">
    <citation type="submission" date="2020-01" db="EMBL/GenBank/DDBJ databases">
        <title>The draft genome sequence of Corallococcus exiguus DSM 14696.</title>
        <authorList>
            <person name="Zhang X."/>
            <person name="Zhu H."/>
        </authorList>
    </citation>
    <scope>NUCLEOTIDE SEQUENCE [LARGE SCALE GENOMIC DNA]</scope>
    <source>
        <strain evidence="5 6">DSM 14696</strain>
    </source>
</reference>
<accession>A0A7X4YHB4</accession>
<sequence>MTLLTLLGLERALAASGLDAADRWPLVVLLLLPCLELLQGGVDAVFTRCFREPPPMPRMDPERVLSKETRTLVVTPLLVASLDDIETQLRRLERNFQGNVSPELFFALLTDFPDASQKELPEEAAMLLRLEDGIRLLNARHCPQDAPRFFLLHRERRWNPVARCWMGWERKRGKLEELNRLVLGADDTSYVGPVPGVIRTVRYVITLDADTHLLPGSAARLVSVLHHPLNQARFDGDSQRVVSGYSMLQPGLRGELTRSAWLAMQGVKTSLFRRKTRERTSLSQRAFGIDEFVGKGIYDVAAFARSLEGRIPENAVLSHDKLEGMFSRVAHVPEIQMFEGRVTDIAGTARIWHRWTRGDWQLLPWLLPWVPTRGGRWVVNPLSVIDRWRIFTDMRRSLSAPWALLVVTYGWLWTPGSTDAWAWTLGVAGWFCRRPVLGSLMFVAWTVWRLPPPRHVPRFLLSTAYGTLLDALMELAVLLPLAGVMMDAIARALYRMGVDRARILDWTTHSQANQKLRAISSMMLPEFWRAALLALVIAGALAVMNPGSLPWASPMLVAWVPLLVFARKERAAPPLEEGQGAPAELARRCWTLYARACDSRDADAKPTAVDAALGLVAPLCAHHLGCLESAALLSRLDEALGAVERLERFRGHPLTGGGLRGLSTSESGMLASALIVLESALEGMRRAGGTSASIQACEARARALREGMDFAFLHDASSGLLHEGHDVGSGTPAPRLQAAFDDAGLLASFVAIAEGQLPLRHWQRLLESHLETRGAGTPDAHAAVEQLAPSVFLWFPPATLLEDAARPAVETASRPEASLHLQALALRFNPGSPVDGLQALLEAESLASPRSLGLTLLALTNLACDDILIQHFHRHWRIAWIDVLVYETKEAP</sequence>
<dbReference type="GO" id="GO:0005886">
    <property type="term" value="C:plasma membrane"/>
    <property type="evidence" value="ECO:0007669"/>
    <property type="project" value="TreeGrafter"/>
</dbReference>
<dbReference type="PANTHER" id="PTHR43867:SF2">
    <property type="entry name" value="CELLULOSE SYNTHASE CATALYTIC SUBUNIT A [UDP-FORMING]"/>
    <property type="match status" value="1"/>
</dbReference>
<dbReference type="EMBL" id="JAAAPK010000013">
    <property type="protein sequence ID" value="NBC45399.1"/>
    <property type="molecule type" value="Genomic_DNA"/>
</dbReference>
<dbReference type="AlphaFoldDB" id="A0A7X4YHB4"/>
<gene>
    <name evidence="5" type="ORF">GTZ93_36925</name>
</gene>
<evidence type="ECO:0000256" key="3">
    <source>
        <dbReference type="ARBA" id="ARBA00022679"/>
    </source>
</evidence>
<comment type="subcellular location">
    <subcellularLocation>
        <location evidence="1">Membrane</location>
        <topology evidence="1">Multi-pass membrane protein</topology>
    </subcellularLocation>
</comment>
<keyword evidence="4" id="KW-0472">Membrane</keyword>
<keyword evidence="4" id="KW-0812">Transmembrane</keyword>
<keyword evidence="3" id="KW-0808">Transferase</keyword>
<name>A0A7X4YHB4_9BACT</name>
<keyword evidence="2" id="KW-0328">Glycosyltransferase</keyword>
<dbReference type="Gene3D" id="1.50.10.140">
    <property type="match status" value="1"/>
</dbReference>
<evidence type="ECO:0000256" key="4">
    <source>
        <dbReference type="ARBA" id="ARBA00022989"/>
    </source>
</evidence>
<dbReference type="PANTHER" id="PTHR43867">
    <property type="entry name" value="CELLULOSE SYNTHASE CATALYTIC SUBUNIT A [UDP-FORMING]"/>
    <property type="match status" value="1"/>
</dbReference>
<evidence type="ECO:0000256" key="1">
    <source>
        <dbReference type="ARBA" id="ARBA00004141"/>
    </source>
</evidence>
<proteinExistence type="predicted"/>
<organism evidence="5 6">
    <name type="scientific">Corallococcus exiguus</name>
    <dbReference type="NCBI Taxonomy" id="83462"/>
    <lineage>
        <taxon>Bacteria</taxon>
        <taxon>Pseudomonadati</taxon>
        <taxon>Myxococcota</taxon>
        <taxon>Myxococcia</taxon>
        <taxon>Myxococcales</taxon>
        <taxon>Cystobacterineae</taxon>
        <taxon>Myxococcaceae</taxon>
        <taxon>Corallococcus</taxon>
    </lineage>
</organism>
<evidence type="ECO:0000313" key="6">
    <source>
        <dbReference type="Proteomes" id="UP000537825"/>
    </source>
</evidence>
<keyword evidence="4" id="KW-1133">Transmembrane helix</keyword>
<dbReference type="GO" id="GO:0016758">
    <property type="term" value="F:hexosyltransferase activity"/>
    <property type="evidence" value="ECO:0007669"/>
    <property type="project" value="TreeGrafter"/>
</dbReference>
<protein>
    <recommendedName>
        <fullName evidence="7">Glycosyl transferase</fullName>
    </recommendedName>
</protein>
<dbReference type="RefSeq" id="WP_139919072.1">
    <property type="nucleotide sequence ID" value="NZ_CBCSLE010000146.1"/>
</dbReference>